<evidence type="ECO:0000256" key="1">
    <source>
        <dbReference type="ARBA" id="ARBA00000900"/>
    </source>
</evidence>
<keyword evidence="13 15" id="KW-0472">Membrane</keyword>
<evidence type="ECO:0000256" key="7">
    <source>
        <dbReference type="ARBA" id="ARBA00022771"/>
    </source>
</evidence>
<keyword evidence="9" id="KW-1000">Mitochondrion outer membrane</keyword>
<dbReference type="GO" id="GO:0016567">
    <property type="term" value="P:protein ubiquitination"/>
    <property type="evidence" value="ECO:0007669"/>
    <property type="project" value="InterPro"/>
</dbReference>
<dbReference type="AlphaFoldDB" id="A0AAY4CDL9"/>
<dbReference type="GO" id="GO:0005741">
    <property type="term" value="C:mitochondrial outer membrane"/>
    <property type="evidence" value="ECO:0007669"/>
    <property type="project" value="UniProtKB-SubCell"/>
</dbReference>
<comment type="catalytic activity">
    <reaction evidence="1">
        <text>S-ubiquitinyl-[E2 ubiquitin-conjugating enzyme]-L-cysteine + [acceptor protein]-L-lysine = [E2 ubiquitin-conjugating enzyme]-L-cysteine + N(6)-ubiquitinyl-[acceptor protein]-L-lysine.</text>
        <dbReference type="EC" id="2.3.2.27"/>
    </reaction>
</comment>
<evidence type="ECO:0000256" key="10">
    <source>
        <dbReference type="ARBA" id="ARBA00022833"/>
    </source>
</evidence>
<evidence type="ECO:0000256" key="6">
    <source>
        <dbReference type="ARBA" id="ARBA00022723"/>
    </source>
</evidence>
<keyword evidence="5 15" id="KW-0812">Transmembrane</keyword>
<evidence type="ECO:0000256" key="14">
    <source>
        <dbReference type="PROSITE-ProRule" id="PRU00175"/>
    </source>
</evidence>
<reference evidence="17" key="3">
    <citation type="submission" date="2025-09" db="UniProtKB">
        <authorList>
            <consortium name="Ensembl"/>
        </authorList>
    </citation>
    <scope>IDENTIFICATION</scope>
</reference>
<keyword evidence="18" id="KW-1185">Reference proteome</keyword>
<keyword evidence="11 15" id="KW-1133">Transmembrane helix</keyword>
<proteinExistence type="predicted"/>
<dbReference type="InterPro" id="IPR022170">
    <property type="entry name" value="MUL1-like"/>
</dbReference>
<dbReference type="PROSITE" id="PS50089">
    <property type="entry name" value="ZF_RING_2"/>
    <property type="match status" value="1"/>
</dbReference>
<evidence type="ECO:0000256" key="11">
    <source>
        <dbReference type="ARBA" id="ARBA00022989"/>
    </source>
</evidence>
<dbReference type="GO" id="GO:0008270">
    <property type="term" value="F:zinc ion binding"/>
    <property type="evidence" value="ECO:0007669"/>
    <property type="project" value="UniProtKB-KW"/>
</dbReference>
<evidence type="ECO:0000256" key="2">
    <source>
        <dbReference type="ARBA" id="ARBA00004374"/>
    </source>
</evidence>
<sequence length="327" mass="36082">MDPDGKASVAQLLLLGTSSALTALLFSVYRRRSAAAAALQEATKVSISQDLRGLLSESPGKCVPYAVIEGVVRSAKEALSSQFVDNCKGVMERLTLREKTMVWNRTTHLWNDCEKIIHQRTNTVPFDLASHDDGVATTVRVVRPLDAAELDLETTYEKFHPAVRSLTNAIGHFLSGERPRGVQETEEMLRVGDSVTAVGELVLDRDAVQLRPPKQDLRYFLSRRSYDALLAKQRRGARAWGLLALACGLAACGALAYVLWRRGRDRRALARLGGDACAVCLSRRRACVFLHCGHVCSCEECYRALPQPKRCPICRAAVDRVVALYNS</sequence>
<protein>
    <recommendedName>
        <fullName evidence="3">RING-type E3 ubiquitin transferase</fullName>
        <ecNumber evidence="3">2.3.2.27</ecNumber>
    </recommendedName>
</protein>
<keyword evidence="12" id="KW-0496">Mitochondrion</keyword>
<dbReference type="Pfam" id="PF12483">
    <property type="entry name" value="GIDE"/>
    <property type="match status" value="1"/>
</dbReference>
<evidence type="ECO:0000256" key="8">
    <source>
        <dbReference type="ARBA" id="ARBA00022786"/>
    </source>
</evidence>
<dbReference type="EC" id="2.3.2.27" evidence="3"/>
<dbReference type="Gene3D" id="3.30.40.10">
    <property type="entry name" value="Zinc/RING finger domain, C3HC4 (zinc finger)"/>
    <property type="match status" value="1"/>
</dbReference>
<dbReference type="GO" id="GO:0061630">
    <property type="term" value="F:ubiquitin protein ligase activity"/>
    <property type="evidence" value="ECO:0007669"/>
    <property type="project" value="UniProtKB-EC"/>
</dbReference>
<gene>
    <name evidence="17" type="primary">LOC114798692</name>
</gene>
<keyword evidence="8" id="KW-0833">Ubl conjugation pathway</keyword>
<accession>A0AAY4CDL9</accession>
<evidence type="ECO:0000256" key="5">
    <source>
        <dbReference type="ARBA" id="ARBA00022692"/>
    </source>
</evidence>
<keyword evidence="6" id="KW-0479">Metal-binding</keyword>
<evidence type="ECO:0000259" key="16">
    <source>
        <dbReference type="PROSITE" id="PS50089"/>
    </source>
</evidence>
<name>A0AAY4CDL9_9TELE</name>
<evidence type="ECO:0000256" key="12">
    <source>
        <dbReference type="ARBA" id="ARBA00023128"/>
    </source>
</evidence>
<reference evidence="17 18" key="1">
    <citation type="submission" date="2020-06" db="EMBL/GenBank/DDBJ databases">
        <authorList>
            <consortium name="Wellcome Sanger Institute Data Sharing"/>
        </authorList>
    </citation>
    <scope>NUCLEOTIDE SEQUENCE [LARGE SCALE GENOMIC DNA]</scope>
</reference>
<dbReference type="SUPFAM" id="SSF57850">
    <property type="entry name" value="RING/U-box"/>
    <property type="match status" value="1"/>
</dbReference>
<keyword evidence="7 14" id="KW-0863">Zinc-finger</keyword>
<evidence type="ECO:0000256" key="3">
    <source>
        <dbReference type="ARBA" id="ARBA00012483"/>
    </source>
</evidence>
<feature type="transmembrane region" description="Helical" evidence="15">
    <location>
        <begin position="239"/>
        <end position="260"/>
    </location>
</feature>
<keyword evidence="4" id="KW-0808">Transferase</keyword>
<keyword evidence="10" id="KW-0862">Zinc</keyword>
<feature type="domain" description="RING-type" evidence="16">
    <location>
        <begin position="277"/>
        <end position="315"/>
    </location>
</feature>
<reference evidence="17" key="2">
    <citation type="submission" date="2025-08" db="UniProtKB">
        <authorList>
            <consortium name="Ensembl"/>
        </authorList>
    </citation>
    <scope>IDENTIFICATION</scope>
</reference>
<dbReference type="InterPro" id="IPR051652">
    <property type="entry name" value="MDM2_MDM4_MUL1"/>
</dbReference>
<dbReference type="PANTHER" id="PTHR12183">
    <property type="entry name" value="MITOCHONDRIAL UBIQUITIN LIGASE ACTIVATOR OF NFKB 1"/>
    <property type="match status" value="1"/>
</dbReference>
<dbReference type="Ensembl" id="ENSDCDT00010038200.1">
    <property type="protein sequence ID" value="ENSDCDP00010030814.1"/>
    <property type="gene ID" value="ENSDCDG00010019715.1"/>
</dbReference>
<dbReference type="InterPro" id="IPR001841">
    <property type="entry name" value="Znf_RING"/>
</dbReference>
<dbReference type="Proteomes" id="UP000694580">
    <property type="component" value="Chromosome 10"/>
</dbReference>
<dbReference type="GeneTree" id="ENSGT00390000012141"/>
<evidence type="ECO:0000256" key="13">
    <source>
        <dbReference type="ARBA" id="ARBA00023136"/>
    </source>
</evidence>
<evidence type="ECO:0000256" key="4">
    <source>
        <dbReference type="ARBA" id="ARBA00022679"/>
    </source>
</evidence>
<dbReference type="Pfam" id="PF13920">
    <property type="entry name" value="zf-C3HC4_3"/>
    <property type="match status" value="1"/>
</dbReference>
<organism evidence="17 18">
    <name type="scientific">Denticeps clupeoides</name>
    <name type="common">denticle herring</name>
    <dbReference type="NCBI Taxonomy" id="299321"/>
    <lineage>
        <taxon>Eukaryota</taxon>
        <taxon>Metazoa</taxon>
        <taxon>Chordata</taxon>
        <taxon>Craniata</taxon>
        <taxon>Vertebrata</taxon>
        <taxon>Euteleostomi</taxon>
        <taxon>Actinopterygii</taxon>
        <taxon>Neopterygii</taxon>
        <taxon>Teleostei</taxon>
        <taxon>Clupei</taxon>
        <taxon>Clupeiformes</taxon>
        <taxon>Denticipitoidei</taxon>
        <taxon>Denticipitidae</taxon>
        <taxon>Denticeps</taxon>
    </lineage>
</organism>
<evidence type="ECO:0000256" key="9">
    <source>
        <dbReference type="ARBA" id="ARBA00022787"/>
    </source>
</evidence>
<evidence type="ECO:0000256" key="15">
    <source>
        <dbReference type="SAM" id="Phobius"/>
    </source>
</evidence>
<comment type="subcellular location">
    <subcellularLocation>
        <location evidence="2">Mitochondrion outer membrane</location>
        <topology evidence="2">Multi-pass membrane protein</topology>
    </subcellularLocation>
</comment>
<dbReference type="PANTHER" id="PTHR12183:SF4">
    <property type="entry name" value="MITOCHONDRIAL UBIQUITIN LIGASE ACTIVATOR OF NFKB 1"/>
    <property type="match status" value="1"/>
</dbReference>
<evidence type="ECO:0000313" key="18">
    <source>
        <dbReference type="Proteomes" id="UP000694580"/>
    </source>
</evidence>
<dbReference type="InterPro" id="IPR013083">
    <property type="entry name" value="Znf_RING/FYVE/PHD"/>
</dbReference>
<evidence type="ECO:0000313" key="17">
    <source>
        <dbReference type="Ensembl" id="ENSDCDP00010030814.1"/>
    </source>
</evidence>